<dbReference type="PANTHER" id="PTHR36766">
    <property type="entry name" value="PLANT BROAD-SPECTRUM MILDEW RESISTANCE PROTEIN RPW8"/>
    <property type="match status" value="1"/>
</dbReference>
<sequence>MGKSTLAQQVYNDDRFKKYDHRVWVYVSQDFNLLQIGRSIISQLPTDGGQQNSSTQQVINNCIGCLLHGKKVLIVLDDLWEDQHTELDKLRRMLHVKDSMIHVIITTCKEDIARKISTSEPYKLRPLKDDICWEIIKRSSKFDLKSNNKKLEKIGLDIAKKCGGVALAAQGFMLRSKHDESGWKRINNSDMWNEPCKDNDVLPSLKSSYERMLPHLRICFSYCVIFPKGHNIVEDDLVHQWIALGFIERSKGMDCIKILLEMSFLQVSKLPSTSEEHVV</sequence>
<dbReference type="GO" id="GO:0043531">
    <property type="term" value="F:ADP binding"/>
    <property type="evidence" value="ECO:0007669"/>
    <property type="project" value="InterPro"/>
</dbReference>
<evidence type="ECO:0000259" key="3">
    <source>
        <dbReference type="Pfam" id="PF23559"/>
    </source>
</evidence>
<dbReference type="Pfam" id="PF23559">
    <property type="entry name" value="WHD_DRP"/>
    <property type="match status" value="1"/>
</dbReference>
<dbReference type="AlphaFoldDB" id="A0AAQ3SIB8"/>
<dbReference type="Proteomes" id="UP001341281">
    <property type="component" value="Chromosome 01"/>
</dbReference>
<gene>
    <name evidence="4" type="ORF">U9M48_001454</name>
</gene>
<keyword evidence="5" id="KW-1185">Reference proteome</keyword>
<dbReference type="InterPro" id="IPR036388">
    <property type="entry name" value="WH-like_DNA-bd_sf"/>
</dbReference>
<evidence type="ECO:0000259" key="2">
    <source>
        <dbReference type="Pfam" id="PF00931"/>
    </source>
</evidence>
<evidence type="ECO:0000313" key="4">
    <source>
        <dbReference type="EMBL" id="WVZ50175.1"/>
    </source>
</evidence>
<dbReference type="SUPFAM" id="SSF52540">
    <property type="entry name" value="P-loop containing nucleoside triphosphate hydrolases"/>
    <property type="match status" value="1"/>
</dbReference>
<feature type="domain" description="Disease resistance protein winged helix" evidence="3">
    <location>
        <begin position="225"/>
        <end position="268"/>
    </location>
</feature>
<dbReference type="InterPro" id="IPR027417">
    <property type="entry name" value="P-loop_NTPase"/>
</dbReference>
<dbReference type="InterPro" id="IPR002182">
    <property type="entry name" value="NB-ARC"/>
</dbReference>
<feature type="domain" description="NB-ARC" evidence="2">
    <location>
        <begin position="1"/>
        <end position="138"/>
    </location>
</feature>
<evidence type="ECO:0000256" key="1">
    <source>
        <dbReference type="ARBA" id="ARBA00022821"/>
    </source>
</evidence>
<evidence type="ECO:0000313" key="5">
    <source>
        <dbReference type="Proteomes" id="UP001341281"/>
    </source>
</evidence>
<keyword evidence="1" id="KW-0611">Plant defense</keyword>
<proteinExistence type="predicted"/>
<dbReference type="Pfam" id="PF00931">
    <property type="entry name" value="NB-ARC"/>
    <property type="match status" value="1"/>
</dbReference>
<reference evidence="4 5" key="1">
    <citation type="submission" date="2024-02" db="EMBL/GenBank/DDBJ databases">
        <title>High-quality chromosome-scale genome assembly of Pensacola bahiagrass (Paspalum notatum Flugge var. saurae).</title>
        <authorList>
            <person name="Vega J.M."/>
            <person name="Podio M."/>
            <person name="Orjuela J."/>
            <person name="Siena L.A."/>
            <person name="Pessino S.C."/>
            <person name="Combes M.C."/>
            <person name="Mariac C."/>
            <person name="Albertini E."/>
            <person name="Pupilli F."/>
            <person name="Ortiz J.P.A."/>
            <person name="Leblanc O."/>
        </authorList>
    </citation>
    <scope>NUCLEOTIDE SEQUENCE [LARGE SCALE GENOMIC DNA]</scope>
    <source>
        <strain evidence="4">R1</strain>
        <tissue evidence="4">Leaf</tissue>
    </source>
</reference>
<name>A0AAQ3SIB8_PASNO</name>
<accession>A0AAQ3SIB8</accession>
<dbReference type="Gene3D" id="1.10.10.10">
    <property type="entry name" value="Winged helix-like DNA-binding domain superfamily/Winged helix DNA-binding domain"/>
    <property type="match status" value="1"/>
</dbReference>
<dbReference type="InterPro" id="IPR058922">
    <property type="entry name" value="WHD_DRP"/>
</dbReference>
<evidence type="ECO:0008006" key="6">
    <source>
        <dbReference type="Google" id="ProtNLM"/>
    </source>
</evidence>
<dbReference type="Gene3D" id="3.40.50.300">
    <property type="entry name" value="P-loop containing nucleotide triphosphate hydrolases"/>
    <property type="match status" value="1"/>
</dbReference>
<dbReference type="PANTHER" id="PTHR36766:SF73">
    <property type="entry name" value="NB-ARC DOMAIN-CONTAINING PROTEIN"/>
    <property type="match status" value="1"/>
</dbReference>
<dbReference type="EMBL" id="CP144745">
    <property type="protein sequence ID" value="WVZ50175.1"/>
    <property type="molecule type" value="Genomic_DNA"/>
</dbReference>
<organism evidence="4 5">
    <name type="scientific">Paspalum notatum var. saurae</name>
    <dbReference type="NCBI Taxonomy" id="547442"/>
    <lineage>
        <taxon>Eukaryota</taxon>
        <taxon>Viridiplantae</taxon>
        <taxon>Streptophyta</taxon>
        <taxon>Embryophyta</taxon>
        <taxon>Tracheophyta</taxon>
        <taxon>Spermatophyta</taxon>
        <taxon>Magnoliopsida</taxon>
        <taxon>Liliopsida</taxon>
        <taxon>Poales</taxon>
        <taxon>Poaceae</taxon>
        <taxon>PACMAD clade</taxon>
        <taxon>Panicoideae</taxon>
        <taxon>Andropogonodae</taxon>
        <taxon>Paspaleae</taxon>
        <taxon>Paspalinae</taxon>
        <taxon>Paspalum</taxon>
    </lineage>
</organism>
<protein>
    <recommendedName>
        <fullName evidence="6">NB-ARC domain-containing protein</fullName>
    </recommendedName>
</protein>